<accession>A0A1F7UMF7</accession>
<dbReference type="GO" id="GO:0005886">
    <property type="term" value="C:plasma membrane"/>
    <property type="evidence" value="ECO:0007669"/>
    <property type="project" value="TreeGrafter"/>
</dbReference>
<evidence type="ECO:0000256" key="1">
    <source>
        <dbReference type="SAM" id="Phobius"/>
    </source>
</evidence>
<dbReference type="InterPro" id="IPR050445">
    <property type="entry name" value="Bact_polysacc_biosynth/exp"/>
</dbReference>
<dbReference type="GO" id="GO:0004713">
    <property type="term" value="F:protein tyrosine kinase activity"/>
    <property type="evidence" value="ECO:0007669"/>
    <property type="project" value="TreeGrafter"/>
</dbReference>
<gene>
    <name evidence="2" type="ORF">A3E39_02030</name>
</gene>
<keyword evidence="1" id="KW-0812">Transmembrane</keyword>
<dbReference type="EMBL" id="MGEH01000020">
    <property type="protein sequence ID" value="OGL78944.1"/>
    <property type="molecule type" value="Genomic_DNA"/>
</dbReference>
<evidence type="ECO:0000313" key="3">
    <source>
        <dbReference type="Proteomes" id="UP000176603"/>
    </source>
</evidence>
<evidence type="ECO:0008006" key="4">
    <source>
        <dbReference type="Google" id="ProtNLM"/>
    </source>
</evidence>
<evidence type="ECO:0000313" key="2">
    <source>
        <dbReference type="EMBL" id="OGL78944.1"/>
    </source>
</evidence>
<dbReference type="Proteomes" id="UP000176603">
    <property type="component" value="Unassembled WGS sequence"/>
</dbReference>
<proteinExistence type="predicted"/>
<name>A0A1F7UMF7_9BACT</name>
<dbReference type="PANTHER" id="PTHR32309">
    <property type="entry name" value="TYROSINE-PROTEIN KINASE"/>
    <property type="match status" value="1"/>
</dbReference>
<dbReference type="AlphaFoldDB" id="A0A1F7UMF7"/>
<comment type="caution">
    <text evidence="2">The sequence shown here is derived from an EMBL/GenBank/DDBJ whole genome shotgun (WGS) entry which is preliminary data.</text>
</comment>
<reference evidence="2 3" key="1">
    <citation type="journal article" date="2016" name="Nat. Commun.">
        <title>Thousands of microbial genomes shed light on interconnected biogeochemical processes in an aquifer system.</title>
        <authorList>
            <person name="Anantharaman K."/>
            <person name="Brown C.T."/>
            <person name="Hug L.A."/>
            <person name="Sharon I."/>
            <person name="Castelle C.J."/>
            <person name="Probst A.J."/>
            <person name="Thomas B.C."/>
            <person name="Singh A."/>
            <person name="Wilkins M.J."/>
            <person name="Karaoz U."/>
            <person name="Brodie E.L."/>
            <person name="Williams K.H."/>
            <person name="Hubbard S.S."/>
            <person name="Banfield J.F."/>
        </authorList>
    </citation>
    <scope>NUCLEOTIDE SEQUENCE [LARGE SCALE GENOMIC DNA]</scope>
</reference>
<keyword evidence="1" id="KW-0472">Membrane</keyword>
<organism evidence="2 3">
    <name type="scientific">Candidatus Uhrbacteria bacterium RIFCSPHIGHO2_12_FULL_60_25</name>
    <dbReference type="NCBI Taxonomy" id="1802399"/>
    <lineage>
        <taxon>Bacteria</taxon>
        <taxon>Candidatus Uhriibacteriota</taxon>
    </lineage>
</organism>
<keyword evidence="1" id="KW-1133">Transmembrane helix</keyword>
<protein>
    <recommendedName>
        <fullName evidence="4">Polysaccharide chain length determinant N-terminal domain-containing protein</fullName>
    </recommendedName>
</protein>
<feature type="transmembrane region" description="Helical" evidence="1">
    <location>
        <begin position="175"/>
        <end position="196"/>
    </location>
</feature>
<dbReference type="PANTHER" id="PTHR32309:SF13">
    <property type="entry name" value="FERRIC ENTEROBACTIN TRANSPORT PROTEIN FEPE"/>
    <property type="match status" value="1"/>
</dbReference>
<sequence>MSKPNYFRLIVRAWRQVTLATLMGLVLALAFSLIQPLRYSSSVKLLITQTNPAGVDPYTAIKSTERIAQNLSEIVYTSGFFSAVVDDASVDKNYFPTDEIKKRKAWQDAIASTVSPGTGVMTITAYHPDRNQATTLAVRVAKELAVQAPNYFGFSVRVQVIDAPLPSRFFAKPNFVTNGVAGAAVGLLLGLAWVLWRVKE</sequence>
<dbReference type="STRING" id="1802399.A3E39_02030"/>